<evidence type="ECO:0000256" key="5">
    <source>
        <dbReference type="RuleBase" id="RU363019"/>
    </source>
</evidence>
<dbReference type="PANTHER" id="PTHR45625">
    <property type="entry name" value="PEPTIDYL-PROLYL CIS-TRANS ISOMERASE-RELATED"/>
    <property type="match status" value="1"/>
</dbReference>
<dbReference type="EC" id="5.2.1.8" evidence="5"/>
<evidence type="ECO:0000256" key="4">
    <source>
        <dbReference type="ARBA" id="ARBA00023235"/>
    </source>
</evidence>
<evidence type="ECO:0000313" key="7">
    <source>
        <dbReference type="EMBL" id="MBX7490326.1"/>
    </source>
</evidence>
<keyword evidence="4 5" id="KW-0413">Isomerase</keyword>
<dbReference type="PRINTS" id="PR00153">
    <property type="entry name" value="CSAPPISMRASE"/>
</dbReference>
<dbReference type="Pfam" id="PF00160">
    <property type="entry name" value="Pro_isomerase"/>
    <property type="match status" value="1"/>
</dbReference>
<dbReference type="PANTHER" id="PTHR45625:SF4">
    <property type="entry name" value="PEPTIDYLPROLYL ISOMERASE DOMAIN AND WD REPEAT-CONTAINING PROTEIN 1"/>
    <property type="match status" value="1"/>
</dbReference>
<protein>
    <recommendedName>
        <fullName evidence="5">Peptidyl-prolyl cis-trans isomerase</fullName>
        <shortName evidence="5">PPIase</shortName>
        <ecNumber evidence="5">5.2.1.8</ecNumber>
    </recommendedName>
</protein>
<comment type="similarity">
    <text evidence="2 5">Belongs to the cyclophilin-type PPIase family.</text>
</comment>
<sequence>MTKALILFLCKIGIIFGFGASLNAQEKEIIQAVLETTSGKITLDLFPHVAPKAVENFVTHINNGYYNGIIFHRVIRQFMIQGGDPTGTGRGGESIWGEDFEDEIAKGYAFDRAGILAMANAGANTNGSQFFITTTRTPHLNGKHTIFGEISKQYEAESFKTLRKIEYSPTDYTDKPIKEQKILKAYILAN</sequence>
<dbReference type="PROSITE" id="PS50072">
    <property type="entry name" value="CSA_PPIASE_2"/>
    <property type="match status" value="1"/>
</dbReference>
<evidence type="ECO:0000256" key="2">
    <source>
        <dbReference type="ARBA" id="ARBA00007365"/>
    </source>
</evidence>
<evidence type="ECO:0000256" key="3">
    <source>
        <dbReference type="ARBA" id="ARBA00023110"/>
    </source>
</evidence>
<dbReference type="InterPro" id="IPR024936">
    <property type="entry name" value="Cyclophilin-type_PPIase"/>
</dbReference>
<keyword evidence="3 5" id="KW-0697">Rotamase</keyword>
<dbReference type="Gene3D" id="2.40.100.10">
    <property type="entry name" value="Cyclophilin-like"/>
    <property type="match status" value="1"/>
</dbReference>
<dbReference type="RefSeq" id="WP_221531504.1">
    <property type="nucleotide sequence ID" value="NZ_JAIGYP010000002.1"/>
</dbReference>
<comment type="function">
    <text evidence="1 5">PPIases accelerate the folding of proteins. It catalyzes the cis-trans isomerization of proline imidic peptide bonds in oligopeptides.</text>
</comment>
<dbReference type="EMBL" id="JAIGYQ010000002">
    <property type="protein sequence ID" value="MBX7490326.1"/>
    <property type="molecule type" value="Genomic_DNA"/>
</dbReference>
<evidence type="ECO:0000259" key="6">
    <source>
        <dbReference type="PROSITE" id="PS50072"/>
    </source>
</evidence>
<organism evidence="7 8">
    <name type="scientific">Helicobacter turcicus</name>
    <dbReference type="NCBI Taxonomy" id="2867412"/>
    <lineage>
        <taxon>Bacteria</taxon>
        <taxon>Pseudomonadati</taxon>
        <taxon>Campylobacterota</taxon>
        <taxon>Epsilonproteobacteria</taxon>
        <taxon>Campylobacterales</taxon>
        <taxon>Helicobacteraceae</taxon>
        <taxon>Helicobacter</taxon>
    </lineage>
</organism>
<comment type="caution">
    <text evidence="7">The sequence shown here is derived from an EMBL/GenBank/DDBJ whole genome shotgun (WGS) entry which is preliminary data.</text>
</comment>
<dbReference type="PIRSF" id="PIRSF001467">
    <property type="entry name" value="Peptidylpro_ismrse"/>
    <property type="match status" value="1"/>
</dbReference>
<accession>A0ABS7JLS4</accession>
<name>A0ABS7JLS4_9HELI</name>
<dbReference type="InterPro" id="IPR029000">
    <property type="entry name" value="Cyclophilin-like_dom_sf"/>
</dbReference>
<dbReference type="GO" id="GO:0003755">
    <property type="term" value="F:peptidyl-prolyl cis-trans isomerase activity"/>
    <property type="evidence" value="ECO:0007669"/>
    <property type="project" value="UniProtKB-EC"/>
</dbReference>
<dbReference type="SUPFAM" id="SSF50891">
    <property type="entry name" value="Cyclophilin-like"/>
    <property type="match status" value="1"/>
</dbReference>
<keyword evidence="8" id="KW-1185">Reference proteome</keyword>
<feature type="domain" description="PPIase cyclophilin-type" evidence="6">
    <location>
        <begin position="35"/>
        <end position="187"/>
    </location>
</feature>
<dbReference type="InterPro" id="IPR002130">
    <property type="entry name" value="Cyclophilin-type_PPIase_dom"/>
</dbReference>
<comment type="catalytic activity">
    <reaction evidence="5">
        <text>[protein]-peptidylproline (omega=180) = [protein]-peptidylproline (omega=0)</text>
        <dbReference type="Rhea" id="RHEA:16237"/>
        <dbReference type="Rhea" id="RHEA-COMP:10747"/>
        <dbReference type="Rhea" id="RHEA-COMP:10748"/>
        <dbReference type="ChEBI" id="CHEBI:83833"/>
        <dbReference type="ChEBI" id="CHEBI:83834"/>
        <dbReference type="EC" id="5.2.1.8"/>
    </reaction>
</comment>
<evidence type="ECO:0000313" key="8">
    <source>
        <dbReference type="Proteomes" id="UP000700059"/>
    </source>
</evidence>
<reference evidence="7 8" key="1">
    <citation type="submission" date="2021-08" db="EMBL/GenBank/DDBJ databases">
        <title>Helicobacter spp. isolated from feces of Anatolian Ground Squirrel (Spermophilus xanthoprymnus) in Turkey.</title>
        <authorList>
            <person name="Aydin F."/>
            <person name="Abay S."/>
            <person name="Kayman T."/>
            <person name="Karakaya E."/>
            <person name="Saticioglu I.B."/>
        </authorList>
    </citation>
    <scope>NUCLEOTIDE SEQUENCE [LARGE SCALE GENOMIC DNA]</scope>
    <source>
        <strain evidence="7 8">Faydin-H70</strain>
    </source>
</reference>
<gene>
    <name evidence="7" type="ORF">K4G57_02380</name>
</gene>
<dbReference type="Proteomes" id="UP000700059">
    <property type="component" value="Unassembled WGS sequence"/>
</dbReference>
<dbReference type="InterPro" id="IPR044666">
    <property type="entry name" value="Cyclophilin_A-like"/>
</dbReference>
<proteinExistence type="inferred from homology"/>
<evidence type="ECO:0000256" key="1">
    <source>
        <dbReference type="ARBA" id="ARBA00002388"/>
    </source>
</evidence>